<dbReference type="InterPro" id="IPR028203">
    <property type="entry name" value="PSII_CF48-like_dom"/>
</dbReference>
<evidence type="ECO:0000259" key="3">
    <source>
        <dbReference type="Pfam" id="PF14870"/>
    </source>
</evidence>
<reference evidence="4 5" key="1">
    <citation type="journal article" date="2018" name="Appl. Microbiol. Biotechnol.">
        <title>Characterization of the caprolactam degradation pathway in Pseudomonas jessenii using mass spectrometry-based proteomics.</title>
        <authorList>
            <person name="Otzen M."/>
            <person name="Palacio C."/>
            <person name="Janssen D.B."/>
        </authorList>
    </citation>
    <scope>NUCLEOTIDE SEQUENCE [LARGE SCALE GENOMIC DNA]</scope>
    <source>
        <strain evidence="4 5">GO3</strain>
    </source>
</reference>
<evidence type="ECO:0000313" key="4">
    <source>
        <dbReference type="EMBL" id="PYY69514.1"/>
    </source>
</evidence>
<dbReference type="GO" id="GO:0009523">
    <property type="term" value="C:photosystem II"/>
    <property type="evidence" value="ECO:0007669"/>
    <property type="project" value="UniProtKB-KW"/>
</dbReference>
<dbReference type="EMBL" id="PDLL01000186">
    <property type="protein sequence ID" value="PYY69514.1"/>
    <property type="molecule type" value="Genomic_DNA"/>
</dbReference>
<organism evidence="4 5">
    <name type="scientific">Pseudomonas jessenii</name>
    <dbReference type="NCBI Taxonomy" id="77298"/>
    <lineage>
        <taxon>Bacteria</taxon>
        <taxon>Pseudomonadati</taxon>
        <taxon>Pseudomonadota</taxon>
        <taxon>Gammaproteobacteria</taxon>
        <taxon>Pseudomonadales</taxon>
        <taxon>Pseudomonadaceae</taxon>
        <taxon>Pseudomonas</taxon>
    </lineage>
</organism>
<comment type="caution">
    <text evidence="4">The sequence shown here is derived from an EMBL/GenBank/DDBJ whole genome shotgun (WGS) entry which is preliminary data.</text>
</comment>
<dbReference type="InterPro" id="IPR015943">
    <property type="entry name" value="WD40/YVTN_repeat-like_dom_sf"/>
</dbReference>
<evidence type="ECO:0000313" key="5">
    <source>
        <dbReference type="Proteomes" id="UP000247437"/>
    </source>
</evidence>
<evidence type="ECO:0000256" key="2">
    <source>
        <dbReference type="ARBA" id="ARBA00023276"/>
    </source>
</evidence>
<dbReference type="OrthoDB" id="9813892at2"/>
<dbReference type="CDD" id="cd15482">
    <property type="entry name" value="Sialidase_non-viral"/>
    <property type="match status" value="1"/>
</dbReference>
<name>A0A2W0F410_PSEJE</name>
<evidence type="ECO:0000256" key="1">
    <source>
        <dbReference type="ARBA" id="ARBA00022531"/>
    </source>
</evidence>
<dbReference type="RefSeq" id="WP_110660299.1">
    <property type="nucleotide sequence ID" value="NZ_PDLL01000186.1"/>
</dbReference>
<dbReference type="PANTHER" id="PTHR47199">
    <property type="entry name" value="PHOTOSYSTEM II STABILITY/ASSEMBLY FACTOR HCF136, CHLOROPLASTIC"/>
    <property type="match status" value="1"/>
</dbReference>
<sequence length="323" mass="34744">MPKRDFTPVRLLLVCALLAGANMVLYSRAAERTPAMRQTQAQHAPLVAVSQAGERLVAVGDYGVVALSDGGQDWRQARVVPVDTLLTAVSFADAQNGWAVGHGGVLLHTSDAGENWTLQQRLEDKPVLLSVWFENTRHGIVTGAYGYASETQDGGQSWQRLSLGANDDDYHLNHIFCAPDGSLFIAAEGGNAYRSRDNGVTWETLDTGVSGSLWSGITLRDGRVLLAGMSGRVLVSEDRGDSWRELDIGSQEAITAVIQLADGRVVVVGNGGLVSVADADLKHFSTAIREDRLNLSALLAVDDDQLTLFSPQGVLHQRLSSRQ</sequence>
<keyword evidence="1" id="KW-0602">Photosynthesis</keyword>
<keyword evidence="2" id="KW-0604">Photosystem II</keyword>
<protein>
    <recommendedName>
        <fullName evidence="3">Photosynthesis system II assembly factor Ycf48/Hcf136-like domain-containing protein</fullName>
    </recommendedName>
</protein>
<gene>
    <name evidence="4" type="ORF">CRX42_16210</name>
</gene>
<accession>A0A2W0F410</accession>
<dbReference type="GO" id="GO:0015979">
    <property type="term" value="P:photosynthesis"/>
    <property type="evidence" value="ECO:0007669"/>
    <property type="project" value="UniProtKB-KW"/>
</dbReference>
<feature type="domain" description="Photosynthesis system II assembly factor Ycf48/Hcf136-like" evidence="3">
    <location>
        <begin position="121"/>
        <end position="268"/>
    </location>
</feature>
<dbReference type="Pfam" id="PF14870">
    <property type="entry name" value="PSII_BNR"/>
    <property type="match status" value="1"/>
</dbReference>
<dbReference type="Gene3D" id="2.130.10.10">
    <property type="entry name" value="YVTN repeat-like/Quinoprotein amine dehydrogenase"/>
    <property type="match status" value="2"/>
</dbReference>
<dbReference type="Proteomes" id="UP000247437">
    <property type="component" value="Unassembled WGS sequence"/>
</dbReference>
<dbReference type="SUPFAM" id="SSF110296">
    <property type="entry name" value="Oligoxyloglucan reducing end-specific cellobiohydrolase"/>
    <property type="match status" value="1"/>
</dbReference>
<proteinExistence type="predicted"/>
<dbReference type="PANTHER" id="PTHR47199:SF2">
    <property type="entry name" value="PHOTOSYSTEM II STABILITY_ASSEMBLY FACTOR HCF136, CHLOROPLASTIC"/>
    <property type="match status" value="1"/>
</dbReference>
<dbReference type="AlphaFoldDB" id="A0A2W0F410"/>